<keyword evidence="5 9" id="KW-0479">Metal-binding</keyword>
<dbReference type="Pfam" id="PF02127">
    <property type="entry name" value="Peptidase_M18"/>
    <property type="match status" value="1"/>
</dbReference>
<evidence type="ECO:0000256" key="5">
    <source>
        <dbReference type="ARBA" id="ARBA00022723"/>
    </source>
</evidence>
<comment type="similarity">
    <text evidence="2 9">Belongs to the peptidase M18 family.</text>
</comment>
<gene>
    <name evidence="10" type="ORF">LODBEIA_P34110</name>
</gene>
<keyword evidence="11" id="KW-1185">Reference proteome</keyword>
<protein>
    <recommendedName>
        <fullName evidence="12">Vacuolar aminopeptidase I</fullName>
    </recommendedName>
</protein>
<evidence type="ECO:0000256" key="4">
    <source>
        <dbReference type="ARBA" id="ARBA00022670"/>
    </source>
</evidence>
<dbReference type="Proteomes" id="UP001497383">
    <property type="component" value="Chromosome 4"/>
</dbReference>
<dbReference type="SUPFAM" id="SSF101821">
    <property type="entry name" value="Aminopeptidase/glucanase lid domain"/>
    <property type="match status" value="1"/>
</dbReference>
<organism evidence="10 11">
    <name type="scientific">Lodderomyces beijingensis</name>
    <dbReference type="NCBI Taxonomy" id="1775926"/>
    <lineage>
        <taxon>Eukaryota</taxon>
        <taxon>Fungi</taxon>
        <taxon>Dikarya</taxon>
        <taxon>Ascomycota</taxon>
        <taxon>Saccharomycotina</taxon>
        <taxon>Pichiomycetes</taxon>
        <taxon>Debaryomycetaceae</taxon>
        <taxon>Candida/Lodderomyces clade</taxon>
        <taxon>Lodderomyces</taxon>
    </lineage>
</organism>
<proteinExistence type="inferred from homology"/>
<dbReference type="SUPFAM" id="SSF53187">
    <property type="entry name" value="Zn-dependent exopeptidases"/>
    <property type="match status" value="1"/>
</dbReference>
<dbReference type="Gene3D" id="3.40.630.10">
    <property type="entry name" value="Zn peptidases"/>
    <property type="match status" value="1"/>
</dbReference>
<dbReference type="RefSeq" id="XP_066830349.1">
    <property type="nucleotide sequence ID" value="XM_066973519.1"/>
</dbReference>
<evidence type="ECO:0000256" key="9">
    <source>
        <dbReference type="RuleBase" id="RU004386"/>
    </source>
</evidence>
<keyword evidence="4 9" id="KW-0645">Protease</keyword>
<evidence type="ECO:0000313" key="11">
    <source>
        <dbReference type="Proteomes" id="UP001497383"/>
    </source>
</evidence>
<keyword evidence="6 9" id="KW-0378">Hydrolase</keyword>
<dbReference type="PANTHER" id="PTHR28570">
    <property type="entry name" value="ASPARTYL AMINOPEPTIDASE"/>
    <property type="match status" value="1"/>
</dbReference>
<evidence type="ECO:0000256" key="7">
    <source>
        <dbReference type="ARBA" id="ARBA00022833"/>
    </source>
</evidence>
<evidence type="ECO:0000256" key="3">
    <source>
        <dbReference type="ARBA" id="ARBA00022438"/>
    </source>
</evidence>
<dbReference type="InterPro" id="IPR001948">
    <property type="entry name" value="Peptidase_M18"/>
</dbReference>
<keyword evidence="8 9" id="KW-0482">Metalloprotease</keyword>
<keyword evidence="3 9" id="KW-0031">Aminopeptidase</keyword>
<evidence type="ECO:0008006" key="12">
    <source>
        <dbReference type="Google" id="ProtNLM"/>
    </source>
</evidence>
<keyword evidence="7 9" id="KW-0862">Zinc</keyword>
<dbReference type="GeneID" id="92208607"/>
<evidence type="ECO:0000256" key="1">
    <source>
        <dbReference type="ARBA" id="ARBA00001947"/>
    </source>
</evidence>
<evidence type="ECO:0000313" key="10">
    <source>
        <dbReference type="EMBL" id="CAK9439187.1"/>
    </source>
</evidence>
<name>A0ABP0ZPB6_9ASCO</name>
<dbReference type="PRINTS" id="PR00932">
    <property type="entry name" value="AMINO1PTASE"/>
</dbReference>
<accession>A0ABP0ZPB6</accession>
<evidence type="ECO:0000256" key="8">
    <source>
        <dbReference type="ARBA" id="ARBA00023049"/>
    </source>
</evidence>
<dbReference type="EMBL" id="OZ022408">
    <property type="protein sequence ID" value="CAK9439187.1"/>
    <property type="molecule type" value="Genomic_DNA"/>
</dbReference>
<dbReference type="CDD" id="cd05658">
    <property type="entry name" value="M18_DAP"/>
    <property type="match status" value="1"/>
</dbReference>
<comment type="cofactor">
    <cofactor evidence="1">
        <name>Zn(2+)</name>
        <dbReference type="ChEBI" id="CHEBI:29105"/>
    </cofactor>
</comment>
<dbReference type="Gene3D" id="2.30.250.10">
    <property type="entry name" value="Aminopeptidase i, Domain 2"/>
    <property type="match status" value="1"/>
</dbReference>
<evidence type="ECO:0000256" key="6">
    <source>
        <dbReference type="ARBA" id="ARBA00022801"/>
    </source>
</evidence>
<dbReference type="InterPro" id="IPR023358">
    <property type="entry name" value="Peptidase_M18_dom2"/>
</dbReference>
<evidence type="ECO:0000256" key="2">
    <source>
        <dbReference type="ARBA" id="ARBA00008290"/>
    </source>
</evidence>
<sequence>MSNANVDDLLAGIIKSFLKLQQENQTATLSEAVDAPKDTLEAEAESERQCQSHSKSKSKYTEAYYDKIADDYIDFTYGNPTIYHVVDHFRRQLERNGFTYKSEKESWLDLKPGKYVTTRNGSSLSAFVVGEDWAPEKGVGAVGSHIDALTTVLKPNSTKQKVDGYELLGVAPYGGTLNELWFDRDLAVGGRLLIKNSKGKITQALVDSSPNPIAHIPTLAPHFGLSGVNLNKETKAVPVIGFSTEEDPTPTDAEKKAPLFGRHPLKLLRYIANLAKVNVEDISQWDLQLYDVQKGVRGGINRDFVFAPRIDDRICSFAAVNALIDASKDGLLAKDSFSIVSLYDNEEVGSLTRAGAKGGILELVVERVLASEFFNPDAVGIQDALRLAYANSIILSADVNHLLNPNFQEVYLEHHKPVPNTGVAIALDPNGHMATDSIGLALVESLAKQNDDTLQYFQIRNDSRSGGTIGPSISSQTGARTIDLGIPQLSMHSIRATVGAKDIGLGTKFFTGFYKNWRKTYDDYVDL</sequence>
<dbReference type="PANTHER" id="PTHR28570:SF4">
    <property type="entry name" value="VACUOLAR AMINOPEPTIDASE 1"/>
    <property type="match status" value="1"/>
</dbReference>
<reference evidence="10 11" key="1">
    <citation type="submission" date="2024-03" db="EMBL/GenBank/DDBJ databases">
        <authorList>
            <person name="Brejova B."/>
        </authorList>
    </citation>
    <scope>NUCLEOTIDE SEQUENCE [LARGE SCALE GENOMIC DNA]</scope>
    <source>
        <strain evidence="10 11">CBS 14171</strain>
    </source>
</reference>